<feature type="signal peptide" evidence="1">
    <location>
        <begin position="1"/>
        <end position="22"/>
    </location>
</feature>
<feature type="chain" id="PRO_5007285190" description="8 kDa Amblyomma family member" evidence="1">
    <location>
        <begin position="23"/>
        <end position="89"/>
    </location>
</feature>
<protein>
    <recommendedName>
        <fullName evidence="3">8 kDa Amblyomma family member</fullName>
    </recommendedName>
</protein>
<sequence>MGRKSMNLYFFLFTAMVTTVLGDYNKWAKDPNYMSCAAICQLNTCPSGCAVNCTCFPTDKVGGKNGVCFDATRPLPKDLVESYQKGLTW</sequence>
<name>A0A131YGS5_RHIAP</name>
<dbReference type="AlphaFoldDB" id="A0A131YGS5"/>
<reference evidence="2" key="1">
    <citation type="journal article" date="2016" name="Ticks Tick Borne Dis.">
        <title>De novo assembly and annotation of the salivary gland transcriptome of Rhipicephalus appendiculatus male and female ticks during blood feeding.</title>
        <authorList>
            <person name="de Castro M.H."/>
            <person name="de Klerk D."/>
            <person name="Pienaar R."/>
            <person name="Latif A.A."/>
            <person name="Rees D.J."/>
            <person name="Mans B.J."/>
        </authorList>
    </citation>
    <scope>NUCLEOTIDE SEQUENCE</scope>
    <source>
        <tissue evidence="2">Salivary glands</tissue>
    </source>
</reference>
<evidence type="ECO:0000313" key="2">
    <source>
        <dbReference type="EMBL" id="JAP77725.1"/>
    </source>
</evidence>
<dbReference type="Gene3D" id="1.20.58.1930">
    <property type="match status" value="1"/>
</dbReference>
<dbReference type="EMBL" id="GEDV01010832">
    <property type="protein sequence ID" value="JAP77725.1"/>
    <property type="molecule type" value="Transcribed_RNA"/>
</dbReference>
<accession>A0A131YGS5</accession>
<organism evidence="2">
    <name type="scientific">Rhipicephalus appendiculatus</name>
    <name type="common">Brown ear tick</name>
    <dbReference type="NCBI Taxonomy" id="34631"/>
    <lineage>
        <taxon>Eukaryota</taxon>
        <taxon>Metazoa</taxon>
        <taxon>Ecdysozoa</taxon>
        <taxon>Arthropoda</taxon>
        <taxon>Chelicerata</taxon>
        <taxon>Arachnida</taxon>
        <taxon>Acari</taxon>
        <taxon>Parasitiformes</taxon>
        <taxon>Ixodida</taxon>
        <taxon>Ixodoidea</taxon>
        <taxon>Ixodidae</taxon>
        <taxon>Rhipicephalinae</taxon>
        <taxon>Rhipicephalus</taxon>
        <taxon>Rhipicephalus</taxon>
    </lineage>
</organism>
<keyword evidence="1" id="KW-0732">Signal</keyword>
<evidence type="ECO:0000256" key="1">
    <source>
        <dbReference type="SAM" id="SignalP"/>
    </source>
</evidence>
<evidence type="ECO:0008006" key="3">
    <source>
        <dbReference type="Google" id="ProtNLM"/>
    </source>
</evidence>
<proteinExistence type="predicted"/>